<dbReference type="GO" id="GO:0033063">
    <property type="term" value="C:Rad51B-Rad51C-Rad51D-XRCC2 complex"/>
    <property type="evidence" value="ECO:0007669"/>
    <property type="project" value="InterPro"/>
</dbReference>
<comment type="caution">
    <text evidence="2">The sequence shown here is derived from an EMBL/GenBank/DDBJ whole genome shotgun (WGS) entry which is preliminary data.</text>
</comment>
<evidence type="ECO:0000313" key="3">
    <source>
        <dbReference type="Proteomes" id="UP001314263"/>
    </source>
</evidence>
<dbReference type="InterPro" id="IPR027417">
    <property type="entry name" value="P-loop_NTPase"/>
</dbReference>
<dbReference type="PROSITE" id="PS50162">
    <property type="entry name" value="RECA_2"/>
    <property type="match status" value="1"/>
</dbReference>
<evidence type="ECO:0000313" key="2">
    <source>
        <dbReference type="EMBL" id="CAK0781777.1"/>
    </source>
</evidence>
<dbReference type="Proteomes" id="UP001314263">
    <property type="component" value="Unassembled WGS sequence"/>
</dbReference>
<dbReference type="PANTHER" id="PTHR46644:SF2">
    <property type="entry name" value="DNA REPAIR PROTEIN XRCC2"/>
    <property type="match status" value="1"/>
</dbReference>
<evidence type="ECO:0000259" key="1">
    <source>
        <dbReference type="PROSITE" id="PS50162"/>
    </source>
</evidence>
<dbReference type="InterPro" id="IPR030547">
    <property type="entry name" value="XRCC2"/>
</dbReference>
<dbReference type="EMBL" id="CAUYUE010000006">
    <property type="protein sequence ID" value="CAK0781777.1"/>
    <property type="molecule type" value="Genomic_DNA"/>
</dbReference>
<sequence length="248" mass="27577">MSDLLDFLKPDETAAQFLARTHVEPISTGLFFATSIRPGQALEICGPSGTAKSEILIQVTATRILSRHWQGLHVGGHSEHIVLYDLDRKFDGIRLYHVLLTRLRNLPGQEQLREDDVNAAAKEAFGRFHLVQCSSSYNLLAALKTADDLLQACEETGRIQILLLDNIAAFYWLDRATTEPPEYAHDTERDIQIGLQQAHACIAAELSKLLKERRLALIATRHSALSAGGFDRMASSYVDTNNDLNLQA</sequence>
<dbReference type="Gene3D" id="3.40.50.300">
    <property type="entry name" value="P-loop containing nucleotide triphosphate hydrolases"/>
    <property type="match status" value="1"/>
</dbReference>
<dbReference type="CDD" id="cd19490">
    <property type="entry name" value="XRCC2"/>
    <property type="match status" value="1"/>
</dbReference>
<organism evidence="2 3">
    <name type="scientific">Coccomyxa viridis</name>
    <dbReference type="NCBI Taxonomy" id="1274662"/>
    <lineage>
        <taxon>Eukaryota</taxon>
        <taxon>Viridiplantae</taxon>
        <taxon>Chlorophyta</taxon>
        <taxon>core chlorophytes</taxon>
        <taxon>Trebouxiophyceae</taxon>
        <taxon>Trebouxiophyceae incertae sedis</taxon>
        <taxon>Coccomyxaceae</taxon>
        <taxon>Coccomyxa</taxon>
    </lineage>
</organism>
<dbReference type="GO" id="GO:0003677">
    <property type="term" value="F:DNA binding"/>
    <property type="evidence" value="ECO:0007669"/>
    <property type="project" value="InterPro"/>
</dbReference>
<dbReference type="GO" id="GO:0005657">
    <property type="term" value="C:replication fork"/>
    <property type="evidence" value="ECO:0007669"/>
    <property type="project" value="InterPro"/>
</dbReference>
<dbReference type="GO" id="GO:0140664">
    <property type="term" value="F:ATP-dependent DNA damage sensor activity"/>
    <property type="evidence" value="ECO:0007669"/>
    <property type="project" value="InterPro"/>
</dbReference>
<dbReference type="InterPro" id="IPR020588">
    <property type="entry name" value="RecA_ATP-bd"/>
</dbReference>
<dbReference type="AlphaFoldDB" id="A0AAV1I5C5"/>
<dbReference type="GO" id="GO:0000724">
    <property type="term" value="P:double-strand break repair via homologous recombination"/>
    <property type="evidence" value="ECO:0007669"/>
    <property type="project" value="InterPro"/>
</dbReference>
<dbReference type="PANTHER" id="PTHR46644">
    <property type="entry name" value="DNA REPAIR PROTEIN XRCC2"/>
    <property type="match status" value="1"/>
</dbReference>
<feature type="domain" description="RecA family profile 1" evidence="1">
    <location>
        <begin position="19"/>
        <end position="223"/>
    </location>
</feature>
<keyword evidence="3" id="KW-1185">Reference proteome</keyword>
<accession>A0AAV1I5C5</accession>
<gene>
    <name evidence="2" type="ORF">CVIRNUC_005467</name>
</gene>
<name>A0AAV1I5C5_9CHLO</name>
<dbReference type="GO" id="GO:0005524">
    <property type="term" value="F:ATP binding"/>
    <property type="evidence" value="ECO:0007669"/>
    <property type="project" value="InterPro"/>
</dbReference>
<proteinExistence type="predicted"/>
<dbReference type="SUPFAM" id="SSF52540">
    <property type="entry name" value="P-loop containing nucleoside triphosphate hydrolases"/>
    <property type="match status" value="1"/>
</dbReference>
<reference evidence="2 3" key="1">
    <citation type="submission" date="2023-10" db="EMBL/GenBank/DDBJ databases">
        <authorList>
            <person name="Maclean D."/>
            <person name="Macfadyen A."/>
        </authorList>
    </citation>
    <scope>NUCLEOTIDE SEQUENCE [LARGE SCALE GENOMIC DNA]</scope>
</reference>
<protein>
    <recommendedName>
        <fullName evidence="1">RecA family profile 1 domain-containing protein</fullName>
    </recommendedName>
</protein>